<sequence length="43" mass="4431">RLGDTAGNAARECGARTPAGDVTLKARERPALPGARGARKQLT</sequence>
<keyword evidence="3" id="KW-1185">Reference proteome</keyword>
<feature type="region of interest" description="Disordered" evidence="1">
    <location>
        <begin position="1"/>
        <end position="43"/>
    </location>
</feature>
<dbReference type="Proteomes" id="UP000838756">
    <property type="component" value="Unassembled WGS sequence"/>
</dbReference>
<evidence type="ECO:0000313" key="3">
    <source>
        <dbReference type="Proteomes" id="UP000838756"/>
    </source>
</evidence>
<evidence type="ECO:0000313" key="2">
    <source>
        <dbReference type="EMBL" id="CAH2217104.1"/>
    </source>
</evidence>
<comment type="caution">
    <text evidence="2">The sequence shown here is derived from an EMBL/GenBank/DDBJ whole genome shotgun (WGS) entry which is preliminary data.</text>
</comment>
<name>A0A8S4QS06_9NEOP</name>
<feature type="non-terminal residue" evidence="2">
    <location>
        <position position="1"/>
    </location>
</feature>
<accession>A0A8S4QS06</accession>
<gene>
    <name evidence="2" type="primary">jg14897</name>
    <name evidence="2" type="ORF">PAEG_LOCUS5025</name>
</gene>
<dbReference type="AlphaFoldDB" id="A0A8S4QS06"/>
<organism evidence="2 3">
    <name type="scientific">Pararge aegeria aegeria</name>
    <dbReference type="NCBI Taxonomy" id="348720"/>
    <lineage>
        <taxon>Eukaryota</taxon>
        <taxon>Metazoa</taxon>
        <taxon>Ecdysozoa</taxon>
        <taxon>Arthropoda</taxon>
        <taxon>Hexapoda</taxon>
        <taxon>Insecta</taxon>
        <taxon>Pterygota</taxon>
        <taxon>Neoptera</taxon>
        <taxon>Endopterygota</taxon>
        <taxon>Lepidoptera</taxon>
        <taxon>Glossata</taxon>
        <taxon>Ditrysia</taxon>
        <taxon>Papilionoidea</taxon>
        <taxon>Nymphalidae</taxon>
        <taxon>Satyrinae</taxon>
        <taxon>Satyrini</taxon>
        <taxon>Parargina</taxon>
        <taxon>Pararge</taxon>
    </lineage>
</organism>
<dbReference type="EMBL" id="CAKXAJ010017725">
    <property type="protein sequence ID" value="CAH2217104.1"/>
    <property type="molecule type" value="Genomic_DNA"/>
</dbReference>
<protein>
    <submittedName>
        <fullName evidence="2">Jg14897 protein</fullName>
    </submittedName>
</protein>
<evidence type="ECO:0000256" key="1">
    <source>
        <dbReference type="SAM" id="MobiDB-lite"/>
    </source>
</evidence>
<proteinExistence type="predicted"/>
<reference evidence="2" key="1">
    <citation type="submission" date="2022-03" db="EMBL/GenBank/DDBJ databases">
        <authorList>
            <person name="Lindestad O."/>
        </authorList>
    </citation>
    <scope>NUCLEOTIDE SEQUENCE</scope>
</reference>